<comment type="caution">
    <text evidence="2">The sequence shown here is derived from an EMBL/GenBank/DDBJ whole genome shotgun (WGS) entry which is preliminary data.</text>
</comment>
<dbReference type="STRING" id="1810919.A0A3D8RYW5"/>
<dbReference type="AlphaFoldDB" id="A0A3D8RYW5"/>
<evidence type="ECO:0000313" key="3">
    <source>
        <dbReference type="Proteomes" id="UP000256690"/>
    </source>
</evidence>
<dbReference type="SUPFAM" id="SSF56112">
    <property type="entry name" value="Protein kinase-like (PK-like)"/>
    <property type="match status" value="1"/>
</dbReference>
<evidence type="ECO:0000313" key="2">
    <source>
        <dbReference type="EMBL" id="RDW79226.1"/>
    </source>
</evidence>
<dbReference type="Pfam" id="PF01636">
    <property type="entry name" value="APH"/>
    <property type="match status" value="1"/>
</dbReference>
<dbReference type="InterPro" id="IPR011009">
    <property type="entry name" value="Kinase-like_dom_sf"/>
</dbReference>
<dbReference type="Gene3D" id="3.90.1200.10">
    <property type="match status" value="1"/>
</dbReference>
<organism evidence="2 3">
    <name type="scientific">Aspergillus mulundensis</name>
    <dbReference type="NCBI Taxonomy" id="1810919"/>
    <lineage>
        <taxon>Eukaryota</taxon>
        <taxon>Fungi</taxon>
        <taxon>Dikarya</taxon>
        <taxon>Ascomycota</taxon>
        <taxon>Pezizomycotina</taxon>
        <taxon>Eurotiomycetes</taxon>
        <taxon>Eurotiomycetidae</taxon>
        <taxon>Eurotiales</taxon>
        <taxon>Aspergillaceae</taxon>
        <taxon>Aspergillus</taxon>
        <taxon>Aspergillus subgen. Nidulantes</taxon>
    </lineage>
</organism>
<sequence length="362" mass="40615">MTETATRNHSVLHSTRNTPFPCSSVNEVSGGIANATFRGKLDCALEDGTDSVIIKHAEKALDKMPDRTMSTARCNTEQSLLRALPTTPVRLIQHGPVTIQSPEVYHHLSQENTQIIQDFPHDCTLHAWLADSTISHNEETIAALGEALGIWLARFHALSEGGIEAGLADVVKMNSDSSNRDIASVKLQSIERQCDDEKVRRYVQDILFRRPQNSNTIVHGDFSTRNMLFQGPSSKSTSTTEQAGSCSLAIIDWELCCYDDFARDVGNIIADLYMQHRFTGRDAPLTLLKAFVARYPSLSEDEVYRTVVHVGENFFHWIAYAPKDPPKEQTDEIVQFGKELIIMGTERDRKRIEGTFFGRLFQ</sequence>
<reference evidence="2 3" key="1">
    <citation type="journal article" date="2018" name="IMA Fungus">
        <title>IMA Genome-F 9: Draft genome sequence of Annulohypoxylon stygium, Aspergillus mulundensis, Berkeleyomyces basicola (syn. Thielaviopsis basicola), Ceratocystis smalleyi, two Cercospora beticola strains, Coleophoma cylindrospora, Fusarium fracticaudum, Phialophora cf. hyalina, and Morchella septimelata.</title>
        <authorList>
            <person name="Wingfield B.D."/>
            <person name="Bills G.F."/>
            <person name="Dong Y."/>
            <person name="Huang W."/>
            <person name="Nel W.J."/>
            <person name="Swalarsk-Parry B.S."/>
            <person name="Vaghefi N."/>
            <person name="Wilken P.M."/>
            <person name="An Z."/>
            <person name="de Beer Z.W."/>
            <person name="De Vos L."/>
            <person name="Chen L."/>
            <person name="Duong T.A."/>
            <person name="Gao Y."/>
            <person name="Hammerbacher A."/>
            <person name="Kikkert J.R."/>
            <person name="Li Y."/>
            <person name="Li H."/>
            <person name="Li K."/>
            <person name="Li Q."/>
            <person name="Liu X."/>
            <person name="Ma X."/>
            <person name="Naidoo K."/>
            <person name="Pethybridge S.J."/>
            <person name="Sun J."/>
            <person name="Steenkamp E.T."/>
            <person name="van der Nest M.A."/>
            <person name="van Wyk S."/>
            <person name="Wingfield M.J."/>
            <person name="Xiong C."/>
            <person name="Yue Q."/>
            <person name="Zhang X."/>
        </authorList>
    </citation>
    <scope>NUCLEOTIDE SEQUENCE [LARGE SCALE GENOMIC DNA]</scope>
    <source>
        <strain evidence="2 3">DSM 5745</strain>
    </source>
</reference>
<dbReference type="Proteomes" id="UP000256690">
    <property type="component" value="Unassembled WGS sequence"/>
</dbReference>
<feature type="domain" description="Aminoglycoside phosphotransferase" evidence="1">
    <location>
        <begin position="94"/>
        <end position="275"/>
    </location>
</feature>
<name>A0A3D8RYW5_9EURO</name>
<proteinExistence type="predicted"/>
<dbReference type="GeneID" id="38116448"/>
<dbReference type="Gene3D" id="3.30.200.20">
    <property type="entry name" value="Phosphorylase Kinase, domain 1"/>
    <property type="match status" value="1"/>
</dbReference>
<dbReference type="InterPro" id="IPR002575">
    <property type="entry name" value="Aminoglycoside_PTrfase"/>
</dbReference>
<accession>A0A3D8RYW5</accession>
<keyword evidence="3" id="KW-1185">Reference proteome</keyword>
<dbReference type="RefSeq" id="XP_026603926.1">
    <property type="nucleotide sequence ID" value="XM_026748094.1"/>
</dbReference>
<dbReference type="OrthoDB" id="25129at2759"/>
<protein>
    <recommendedName>
        <fullName evidence="1">Aminoglycoside phosphotransferase domain-containing protein</fullName>
    </recommendedName>
</protein>
<evidence type="ECO:0000259" key="1">
    <source>
        <dbReference type="Pfam" id="PF01636"/>
    </source>
</evidence>
<gene>
    <name evidence="2" type="ORF">DSM5745_06078</name>
</gene>
<dbReference type="EMBL" id="PVWQ01000006">
    <property type="protein sequence ID" value="RDW79226.1"/>
    <property type="molecule type" value="Genomic_DNA"/>
</dbReference>